<keyword evidence="3" id="KW-1185">Reference proteome</keyword>
<sequence>MSSSSFYESSEDDAAADPDVEPGPSTAKASSPNPPSHIQDLKLSSESVAEDESAEPRSARGTRADGHEELLVSLSRP</sequence>
<comment type="caution">
    <text evidence="2">The sequence shown here is derived from an EMBL/GenBank/DDBJ whole genome shotgun (WGS) entry which is preliminary data.</text>
</comment>
<feature type="compositionally biased region" description="Acidic residues" evidence="1">
    <location>
        <begin position="9"/>
        <end position="20"/>
    </location>
</feature>
<feature type="non-terminal residue" evidence="2">
    <location>
        <position position="77"/>
    </location>
</feature>
<dbReference type="AlphaFoldDB" id="A0A3A2YZT2"/>
<protein>
    <submittedName>
        <fullName evidence="2">Uncharacterized protein</fullName>
    </submittedName>
</protein>
<feature type="region of interest" description="Disordered" evidence="1">
    <location>
        <begin position="1"/>
        <end position="77"/>
    </location>
</feature>
<reference evidence="3" key="1">
    <citation type="submission" date="2017-02" db="EMBL/GenBank/DDBJ databases">
        <authorList>
            <person name="Tafer H."/>
            <person name="Lopandic K."/>
        </authorList>
    </citation>
    <scope>NUCLEOTIDE SEQUENCE [LARGE SCALE GENOMIC DNA]</scope>
    <source>
        <strain evidence="3">CBS 366.77</strain>
    </source>
</reference>
<feature type="compositionally biased region" description="Basic and acidic residues" evidence="1">
    <location>
        <begin position="54"/>
        <end position="70"/>
    </location>
</feature>
<dbReference type="EMBL" id="MVGC01005512">
    <property type="protein sequence ID" value="RJE16408.1"/>
    <property type="molecule type" value="Genomic_DNA"/>
</dbReference>
<accession>A0A3A2YZT2</accession>
<organism evidence="2 3">
    <name type="scientific">Aspergillus sclerotialis</name>
    <dbReference type="NCBI Taxonomy" id="2070753"/>
    <lineage>
        <taxon>Eukaryota</taxon>
        <taxon>Fungi</taxon>
        <taxon>Dikarya</taxon>
        <taxon>Ascomycota</taxon>
        <taxon>Pezizomycotina</taxon>
        <taxon>Eurotiomycetes</taxon>
        <taxon>Eurotiomycetidae</taxon>
        <taxon>Eurotiales</taxon>
        <taxon>Aspergillaceae</taxon>
        <taxon>Aspergillus</taxon>
        <taxon>Aspergillus subgen. Polypaecilum</taxon>
    </lineage>
</organism>
<dbReference type="Proteomes" id="UP000266188">
    <property type="component" value="Unassembled WGS sequence"/>
</dbReference>
<gene>
    <name evidence="2" type="ORF">PHISCL_11255</name>
</gene>
<proteinExistence type="predicted"/>
<evidence type="ECO:0000256" key="1">
    <source>
        <dbReference type="SAM" id="MobiDB-lite"/>
    </source>
</evidence>
<name>A0A3A2YZT2_9EURO</name>
<evidence type="ECO:0000313" key="3">
    <source>
        <dbReference type="Proteomes" id="UP000266188"/>
    </source>
</evidence>
<evidence type="ECO:0000313" key="2">
    <source>
        <dbReference type="EMBL" id="RJE16408.1"/>
    </source>
</evidence>